<evidence type="ECO:0008006" key="11">
    <source>
        <dbReference type="Google" id="ProtNLM"/>
    </source>
</evidence>
<evidence type="ECO:0000256" key="7">
    <source>
        <dbReference type="ARBA" id="ARBA00023136"/>
    </source>
</evidence>
<keyword evidence="3 8" id="KW-0812">Transmembrane</keyword>
<evidence type="ECO:0000256" key="1">
    <source>
        <dbReference type="ARBA" id="ARBA00004141"/>
    </source>
</evidence>
<proteinExistence type="predicted"/>
<dbReference type="Gene3D" id="1.20.1300.10">
    <property type="entry name" value="Fumarate reductase/succinate dehydrogenase, transmembrane subunit"/>
    <property type="match status" value="1"/>
</dbReference>
<evidence type="ECO:0000313" key="9">
    <source>
        <dbReference type="EMBL" id="TRM64631.1"/>
    </source>
</evidence>
<dbReference type="AlphaFoldDB" id="A0A550CII1"/>
<evidence type="ECO:0000256" key="4">
    <source>
        <dbReference type="ARBA" id="ARBA00022723"/>
    </source>
</evidence>
<evidence type="ECO:0000256" key="2">
    <source>
        <dbReference type="ARBA" id="ARBA00022617"/>
    </source>
</evidence>
<dbReference type="GO" id="GO:0016020">
    <property type="term" value="C:membrane"/>
    <property type="evidence" value="ECO:0007669"/>
    <property type="project" value="UniProtKB-SubCell"/>
</dbReference>
<protein>
    <recommendedName>
        <fullName evidence="11">Succinate dehydrogenase cytochrome b560 subunit</fullName>
    </recommendedName>
</protein>
<organism evidence="9 10">
    <name type="scientific">Schizophyllum amplum</name>
    <dbReference type="NCBI Taxonomy" id="97359"/>
    <lineage>
        <taxon>Eukaryota</taxon>
        <taxon>Fungi</taxon>
        <taxon>Dikarya</taxon>
        <taxon>Basidiomycota</taxon>
        <taxon>Agaricomycotina</taxon>
        <taxon>Agaricomycetes</taxon>
        <taxon>Agaricomycetidae</taxon>
        <taxon>Agaricales</taxon>
        <taxon>Schizophyllaceae</taxon>
        <taxon>Schizophyllum</taxon>
    </lineage>
</organism>
<dbReference type="PANTHER" id="PTHR10978:SF5">
    <property type="entry name" value="SUCCINATE DEHYDROGENASE CYTOCHROME B560 SUBUNIT, MITOCHONDRIAL"/>
    <property type="match status" value="1"/>
</dbReference>
<evidence type="ECO:0000256" key="5">
    <source>
        <dbReference type="ARBA" id="ARBA00022989"/>
    </source>
</evidence>
<feature type="transmembrane region" description="Helical" evidence="8">
    <location>
        <begin position="110"/>
        <end position="132"/>
    </location>
</feature>
<evidence type="ECO:0000256" key="3">
    <source>
        <dbReference type="ARBA" id="ARBA00022692"/>
    </source>
</evidence>
<dbReference type="GO" id="GO:0006121">
    <property type="term" value="P:mitochondrial electron transport, succinate to ubiquinone"/>
    <property type="evidence" value="ECO:0007669"/>
    <property type="project" value="TreeGrafter"/>
</dbReference>
<dbReference type="Proteomes" id="UP000320762">
    <property type="component" value="Unassembled WGS sequence"/>
</dbReference>
<comment type="subcellular location">
    <subcellularLocation>
        <location evidence="1">Membrane</location>
        <topology evidence="1">Multi-pass membrane protein</topology>
    </subcellularLocation>
</comment>
<dbReference type="OrthoDB" id="588261at2759"/>
<feature type="transmembrane region" description="Helical" evidence="8">
    <location>
        <begin position="191"/>
        <end position="209"/>
    </location>
</feature>
<keyword evidence="2" id="KW-0349">Heme</keyword>
<dbReference type="CDD" id="cd03499">
    <property type="entry name" value="SQR_TypeC_SdhC"/>
    <property type="match status" value="1"/>
</dbReference>
<keyword evidence="4" id="KW-0479">Metal-binding</keyword>
<keyword evidence="5 8" id="KW-1133">Transmembrane helix</keyword>
<gene>
    <name evidence="9" type="ORF">BD626DRAFT_492496</name>
</gene>
<dbReference type="GO" id="GO:0006099">
    <property type="term" value="P:tricarboxylic acid cycle"/>
    <property type="evidence" value="ECO:0007669"/>
    <property type="project" value="InterPro"/>
</dbReference>
<evidence type="ECO:0000256" key="6">
    <source>
        <dbReference type="ARBA" id="ARBA00023004"/>
    </source>
</evidence>
<dbReference type="InterPro" id="IPR000701">
    <property type="entry name" value="SuccDH_FuR_B_TM-su"/>
</dbReference>
<accession>A0A550CII1</accession>
<dbReference type="PROSITE" id="PS01001">
    <property type="entry name" value="SDH_CYT_2"/>
    <property type="match status" value="1"/>
</dbReference>
<dbReference type="Pfam" id="PF01127">
    <property type="entry name" value="Sdh_cyt"/>
    <property type="match status" value="1"/>
</dbReference>
<comment type="caution">
    <text evidence="9">The sequence shown here is derived from an EMBL/GenBank/DDBJ whole genome shotgun (WGS) entry which is preliminary data.</text>
</comment>
<dbReference type="EMBL" id="VDMD01000007">
    <property type="protein sequence ID" value="TRM64631.1"/>
    <property type="molecule type" value="Genomic_DNA"/>
</dbReference>
<keyword evidence="7 8" id="KW-0472">Membrane</keyword>
<dbReference type="SUPFAM" id="SSF81343">
    <property type="entry name" value="Fumarate reductase respiratory complex transmembrane subunits"/>
    <property type="match status" value="1"/>
</dbReference>
<reference evidence="9 10" key="1">
    <citation type="journal article" date="2019" name="New Phytol.">
        <title>Comparative genomics reveals unique wood-decay strategies and fruiting body development in the Schizophyllaceae.</title>
        <authorList>
            <person name="Almasi E."/>
            <person name="Sahu N."/>
            <person name="Krizsan K."/>
            <person name="Balint B."/>
            <person name="Kovacs G.M."/>
            <person name="Kiss B."/>
            <person name="Cseklye J."/>
            <person name="Drula E."/>
            <person name="Henrissat B."/>
            <person name="Nagy I."/>
            <person name="Chovatia M."/>
            <person name="Adam C."/>
            <person name="LaButti K."/>
            <person name="Lipzen A."/>
            <person name="Riley R."/>
            <person name="Grigoriev I.V."/>
            <person name="Nagy L.G."/>
        </authorList>
    </citation>
    <scope>NUCLEOTIDE SEQUENCE [LARGE SCALE GENOMIC DNA]</scope>
    <source>
        <strain evidence="9 10">NL-1724</strain>
    </source>
</reference>
<evidence type="ECO:0000256" key="8">
    <source>
        <dbReference type="SAM" id="Phobius"/>
    </source>
</evidence>
<dbReference type="PROSITE" id="PS51257">
    <property type="entry name" value="PROKAR_LIPOPROTEIN"/>
    <property type="match status" value="1"/>
</dbReference>
<sequence length="210" mass="23023">MRRKHVKSDWLPHVAPVPAIAVHILSSTFSCSLAVMLATRALGLGPALRRSAFAQSKRAVARNVVSKRSVQIQSLKPSATEGILNEQRLRRPNSPHMTIYQPQLTWYSSIFNRITGCALSGLLYGFSLAYLFVPGTFDSAHVVDFVAGMPEVIKYAGKTVLALPFAYHSMNGLRHLGWDMGKFLTLKNSYRAGYAMLAATGVSTIALVLM</sequence>
<dbReference type="InterPro" id="IPR034804">
    <property type="entry name" value="SQR/QFR_C/D"/>
</dbReference>
<evidence type="ECO:0000313" key="10">
    <source>
        <dbReference type="Proteomes" id="UP000320762"/>
    </source>
</evidence>
<keyword evidence="6" id="KW-0408">Iron</keyword>
<keyword evidence="10" id="KW-1185">Reference proteome</keyword>
<name>A0A550CII1_9AGAR</name>
<dbReference type="PANTHER" id="PTHR10978">
    <property type="entry name" value="SUCCINATE DEHYDROGENASE CYTOCHROME B560 SUBUNIT"/>
    <property type="match status" value="1"/>
</dbReference>
<dbReference type="GO" id="GO:0009055">
    <property type="term" value="F:electron transfer activity"/>
    <property type="evidence" value="ECO:0007669"/>
    <property type="project" value="InterPro"/>
</dbReference>
<dbReference type="NCBIfam" id="TIGR02970">
    <property type="entry name" value="succ_dehyd_cytB"/>
    <property type="match status" value="1"/>
</dbReference>
<dbReference type="STRING" id="97359.A0A550CII1"/>
<dbReference type="FunFam" id="1.20.1300.10:FF:000011">
    <property type="entry name" value="Succinate dehydrogenase cytochrome b560 subunit"/>
    <property type="match status" value="1"/>
</dbReference>
<dbReference type="InterPro" id="IPR018495">
    <property type="entry name" value="Succ_DH_cyt_bsu_CS"/>
</dbReference>
<dbReference type="GO" id="GO:0046872">
    <property type="term" value="F:metal ion binding"/>
    <property type="evidence" value="ECO:0007669"/>
    <property type="project" value="UniProtKB-KW"/>
</dbReference>
<dbReference type="GO" id="GO:0005739">
    <property type="term" value="C:mitochondrion"/>
    <property type="evidence" value="ECO:0007669"/>
    <property type="project" value="GOC"/>
</dbReference>
<dbReference type="InterPro" id="IPR014314">
    <property type="entry name" value="Succ_DH_cytb556"/>
</dbReference>